<organism evidence="22 23">
    <name type="scientific">Chytriomyces confervae</name>
    <dbReference type="NCBI Taxonomy" id="246404"/>
    <lineage>
        <taxon>Eukaryota</taxon>
        <taxon>Fungi</taxon>
        <taxon>Fungi incertae sedis</taxon>
        <taxon>Chytridiomycota</taxon>
        <taxon>Chytridiomycota incertae sedis</taxon>
        <taxon>Chytridiomycetes</taxon>
        <taxon>Chytridiales</taxon>
        <taxon>Chytriomycetaceae</taxon>
        <taxon>Chytriomyces</taxon>
    </lineage>
</organism>
<evidence type="ECO:0000313" key="23">
    <source>
        <dbReference type="Proteomes" id="UP000320333"/>
    </source>
</evidence>
<dbReference type="InterPro" id="IPR000504">
    <property type="entry name" value="RRM_dom"/>
</dbReference>
<evidence type="ECO:0000256" key="7">
    <source>
        <dbReference type="ARBA" id="ARBA00022664"/>
    </source>
</evidence>
<dbReference type="GO" id="GO:0006397">
    <property type="term" value="P:mRNA processing"/>
    <property type="evidence" value="ECO:0007669"/>
    <property type="project" value="UniProtKB-KW"/>
</dbReference>
<dbReference type="GO" id="GO:0008380">
    <property type="term" value="P:RNA splicing"/>
    <property type="evidence" value="ECO:0007669"/>
    <property type="project" value="UniProtKB-KW"/>
</dbReference>
<dbReference type="GO" id="GO:0071006">
    <property type="term" value="C:U2-type catalytic step 1 spliceosome"/>
    <property type="evidence" value="ECO:0007669"/>
    <property type="project" value="TreeGrafter"/>
</dbReference>
<dbReference type="InterPro" id="IPR000571">
    <property type="entry name" value="Znf_CCCH"/>
</dbReference>
<evidence type="ECO:0000256" key="8">
    <source>
        <dbReference type="ARBA" id="ARBA00022723"/>
    </source>
</evidence>
<name>A0A507FLA7_9FUNG</name>
<dbReference type="SMART" id="SM00356">
    <property type="entry name" value="ZnF_C3H1"/>
    <property type="match status" value="1"/>
</dbReference>
<dbReference type="Gene3D" id="4.10.1000.10">
    <property type="entry name" value="Zinc finger, CCCH-type"/>
    <property type="match status" value="1"/>
</dbReference>
<keyword evidence="12 18" id="KW-0694">RNA-binding</keyword>
<dbReference type="Pfam" id="PF00076">
    <property type="entry name" value="RRM_1"/>
    <property type="match status" value="1"/>
</dbReference>
<dbReference type="Proteomes" id="UP000320333">
    <property type="component" value="Unassembled WGS sequence"/>
</dbReference>
<evidence type="ECO:0000256" key="19">
    <source>
        <dbReference type="PROSITE-ProRule" id="PRU00723"/>
    </source>
</evidence>
<evidence type="ECO:0000256" key="14">
    <source>
        <dbReference type="ARBA" id="ARBA00023242"/>
    </source>
</evidence>
<dbReference type="Pfam" id="PF25584">
    <property type="entry name" value="zf-CCCH_RBM22"/>
    <property type="match status" value="1"/>
</dbReference>
<evidence type="ECO:0000256" key="11">
    <source>
        <dbReference type="ARBA" id="ARBA00022833"/>
    </source>
</evidence>
<dbReference type="GO" id="GO:0000974">
    <property type="term" value="C:Prp19 complex"/>
    <property type="evidence" value="ECO:0007669"/>
    <property type="project" value="TreeGrafter"/>
</dbReference>
<evidence type="ECO:0000256" key="16">
    <source>
        <dbReference type="ARBA" id="ARBA00030793"/>
    </source>
</evidence>
<keyword evidence="6" id="KW-0963">Cytoplasm</keyword>
<dbReference type="AlphaFoldDB" id="A0A507FLA7"/>
<dbReference type="Gene3D" id="3.30.70.330">
    <property type="match status" value="1"/>
</dbReference>
<feature type="domain" description="RRM" evidence="20">
    <location>
        <begin position="252"/>
        <end position="325"/>
    </location>
</feature>
<dbReference type="InterPro" id="IPR035979">
    <property type="entry name" value="RBD_domain_sf"/>
</dbReference>
<evidence type="ECO:0000256" key="17">
    <source>
        <dbReference type="ARBA" id="ARBA00069020"/>
    </source>
</evidence>
<dbReference type="PANTHER" id="PTHR14089">
    <property type="entry name" value="PRE-MRNA-SPLICING FACTOR RBM22"/>
    <property type="match status" value="1"/>
</dbReference>
<dbReference type="InterPro" id="IPR057674">
    <property type="entry name" value="Znf-CCCH_RBM22"/>
</dbReference>
<evidence type="ECO:0000256" key="4">
    <source>
        <dbReference type="ARBA" id="ARBA00019060"/>
    </source>
</evidence>
<dbReference type="SMART" id="SM00360">
    <property type="entry name" value="RRM"/>
    <property type="match status" value="1"/>
</dbReference>
<evidence type="ECO:0000256" key="1">
    <source>
        <dbReference type="ARBA" id="ARBA00004123"/>
    </source>
</evidence>
<keyword evidence="8 19" id="KW-0479">Metal-binding</keyword>
<proteinExistence type="inferred from homology"/>
<dbReference type="GO" id="GO:0071007">
    <property type="term" value="C:U2-type catalytic step 2 spliceosome"/>
    <property type="evidence" value="ECO:0007669"/>
    <property type="project" value="TreeGrafter"/>
</dbReference>
<dbReference type="PANTHER" id="PTHR14089:SF6">
    <property type="entry name" value="PRE-MRNA-SPLICING FACTOR RBM22"/>
    <property type="match status" value="1"/>
</dbReference>
<dbReference type="FunFam" id="4.10.1000.10:FF:000006">
    <property type="entry name" value="Putative pre-mrna-splicing factor rbm22"/>
    <property type="match status" value="1"/>
</dbReference>
<keyword evidence="11 19" id="KW-0862">Zinc</keyword>
<dbReference type="InterPro" id="IPR012677">
    <property type="entry name" value="Nucleotide-bd_a/b_plait_sf"/>
</dbReference>
<keyword evidence="9" id="KW-0747">Spliceosome</keyword>
<evidence type="ECO:0000256" key="18">
    <source>
        <dbReference type="PROSITE-ProRule" id="PRU00176"/>
    </source>
</evidence>
<dbReference type="GO" id="GO:0017070">
    <property type="term" value="F:U6 snRNA binding"/>
    <property type="evidence" value="ECO:0007669"/>
    <property type="project" value="TreeGrafter"/>
</dbReference>
<comment type="subcellular location">
    <subcellularLocation>
        <location evidence="2">Cytoplasm</location>
    </subcellularLocation>
    <subcellularLocation>
        <location evidence="1">Nucleus</location>
    </subcellularLocation>
</comment>
<dbReference type="InterPro" id="IPR039171">
    <property type="entry name" value="Cwc2/Slt11"/>
</dbReference>
<keyword evidence="7" id="KW-0507">mRNA processing</keyword>
<dbReference type="STRING" id="246404.A0A507FLA7"/>
<sequence length="386" mass="42530">MSGAKMQWEKSQAGDFPILVRLNDVANSGRPRVDEAGRTRPQSPFLLTHQEHSNSPESIPTLNLSSTVRNMPWPFTVFRWCPGAGMRYKKTEICQTCAKIKNVCQTCVLDLEYGLPVQVRDSVLEVQDAVPKSDVNREFFINKVEGTLGKADTLVNYSKADSVAKIALKQMARTEPFYQRNRAHICSFYVKGECKRGDECPYRHELPSTDTELAKQNIKDRYYGHNDPVAKRMLNRTDKSSSLQKPTDTSVTSLFITGIESDITQDDLREHFHPFGDIKSIVVVAKTKIAFINFAYRASAEAAASKLYNNLSIKGHVLRVQWGKSRQGVAGTSSSSSGAVAMASGGGEIDPDALPMIPPPPGADGGMVYACTDPSILGSSLKTYRA</sequence>
<accession>A0A507FLA7</accession>
<evidence type="ECO:0000256" key="10">
    <source>
        <dbReference type="ARBA" id="ARBA00022771"/>
    </source>
</evidence>
<dbReference type="GO" id="GO:0036002">
    <property type="term" value="F:pre-mRNA binding"/>
    <property type="evidence" value="ECO:0007669"/>
    <property type="project" value="TreeGrafter"/>
</dbReference>
<dbReference type="OrthoDB" id="10259600at2759"/>
<evidence type="ECO:0000256" key="3">
    <source>
        <dbReference type="ARBA" id="ARBA00007781"/>
    </source>
</evidence>
<dbReference type="FunFam" id="3.30.70.330:FF:000476">
    <property type="entry name" value="Zinc finger CCCH domain-containing protein 4"/>
    <property type="match status" value="1"/>
</dbReference>
<keyword evidence="10 19" id="KW-0863">Zinc-finger</keyword>
<comment type="similarity">
    <text evidence="3">Belongs to the SLT11 family.</text>
</comment>
<evidence type="ECO:0000256" key="9">
    <source>
        <dbReference type="ARBA" id="ARBA00022728"/>
    </source>
</evidence>
<keyword evidence="14" id="KW-0539">Nucleus</keyword>
<dbReference type="SUPFAM" id="SSF54928">
    <property type="entry name" value="RNA-binding domain, RBD"/>
    <property type="match status" value="1"/>
</dbReference>
<dbReference type="PROSITE" id="PS50102">
    <property type="entry name" value="RRM"/>
    <property type="match status" value="1"/>
</dbReference>
<evidence type="ECO:0000259" key="20">
    <source>
        <dbReference type="PROSITE" id="PS50102"/>
    </source>
</evidence>
<evidence type="ECO:0000256" key="5">
    <source>
        <dbReference type="ARBA" id="ARBA00020031"/>
    </source>
</evidence>
<keyword evidence="13" id="KW-0508">mRNA splicing</keyword>
<dbReference type="SUPFAM" id="SSF90229">
    <property type="entry name" value="CCCH zinc finger"/>
    <property type="match status" value="1"/>
</dbReference>
<evidence type="ECO:0000259" key="21">
    <source>
        <dbReference type="PROSITE" id="PS50103"/>
    </source>
</evidence>
<feature type="domain" description="C3H1-type" evidence="21">
    <location>
        <begin position="180"/>
        <end position="207"/>
    </location>
</feature>
<comment type="caution">
    <text evidence="22">The sequence shown here is derived from an EMBL/GenBank/DDBJ whole genome shotgun (WGS) entry which is preliminary data.</text>
</comment>
<evidence type="ECO:0000256" key="6">
    <source>
        <dbReference type="ARBA" id="ARBA00022490"/>
    </source>
</evidence>
<dbReference type="EMBL" id="QEAP01000047">
    <property type="protein sequence ID" value="TPX76415.1"/>
    <property type="molecule type" value="Genomic_DNA"/>
</dbReference>
<protein>
    <recommendedName>
        <fullName evidence="5">Pre-mRNA-splicing factor RBM22</fullName>
    </recommendedName>
    <alternativeName>
        <fullName evidence="4 17">Pre-mRNA-splicing factor SLT11</fullName>
    </alternativeName>
    <alternativeName>
        <fullName evidence="16">RNA-binding motif protein 22</fullName>
    </alternativeName>
</protein>
<reference evidence="22 23" key="1">
    <citation type="journal article" date="2019" name="Sci. Rep.">
        <title>Comparative genomics of chytrid fungi reveal insights into the obligate biotrophic and pathogenic lifestyle of Synchytrium endobioticum.</title>
        <authorList>
            <person name="van de Vossenberg B.T.L.H."/>
            <person name="Warris S."/>
            <person name="Nguyen H.D.T."/>
            <person name="van Gent-Pelzer M.P.E."/>
            <person name="Joly D.L."/>
            <person name="van de Geest H.C."/>
            <person name="Bonants P.J.M."/>
            <person name="Smith D.S."/>
            <person name="Levesque C.A."/>
            <person name="van der Lee T.A.J."/>
        </authorList>
    </citation>
    <scope>NUCLEOTIDE SEQUENCE [LARGE SCALE GENOMIC DNA]</scope>
    <source>
        <strain evidence="22 23">CBS 675.73</strain>
    </source>
</reference>
<dbReference type="Pfam" id="PF21369">
    <property type="entry name" value="STL11_N"/>
    <property type="match status" value="1"/>
</dbReference>
<comment type="function">
    <text evidence="15">Involved in pre-mRNA splicing. Facilitates the cooperative formation of U2/U6 helix II in association with stem II in the spliceosome. Binds to RNA.</text>
</comment>
<dbReference type="PROSITE" id="PS50103">
    <property type="entry name" value="ZF_C3H1"/>
    <property type="match status" value="1"/>
</dbReference>
<keyword evidence="23" id="KW-1185">Reference proteome</keyword>
<evidence type="ECO:0000313" key="22">
    <source>
        <dbReference type="EMBL" id="TPX76415.1"/>
    </source>
</evidence>
<evidence type="ECO:0000256" key="12">
    <source>
        <dbReference type="ARBA" id="ARBA00022884"/>
    </source>
</evidence>
<evidence type="ECO:0000256" key="2">
    <source>
        <dbReference type="ARBA" id="ARBA00004496"/>
    </source>
</evidence>
<gene>
    <name evidence="22" type="ORF">CcCBS67573_g02292</name>
</gene>
<dbReference type="InterPro" id="IPR048995">
    <property type="entry name" value="STL11/RBM22-like_N"/>
</dbReference>
<evidence type="ECO:0000256" key="13">
    <source>
        <dbReference type="ARBA" id="ARBA00023187"/>
    </source>
</evidence>
<dbReference type="GO" id="GO:0008270">
    <property type="term" value="F:zinc ion binding"/>
    <property type="evidence" value="ECO:0007669"/>
    <property type="project" value="UniProtKB-KW"/>
</dbReference>
<evidence type="ECO:0000256" key="15">
    <source>
        <dbReference type="ARBA" id="ARBA00025609"/>
    </source>
</evidence>
<dbReference type="InterPro" id="IPR036855">
    <property type="entry name" value="Znf_CCCH_sf"/>
</dbReference>
<feature type="zinc finger region" description="C3H1-type" evidence="19">
    <location>
        <begin position="180"/>
        <end position="207"/>
    </location>
</feature>